<accession>A0AAW0AHV9</accession>
<evidence type="ECO:0000313" key="2">
    <source>
        <dbReference type="EMBL" id="KAK7012617.1"/>
    </source>
</evidence>
<keyword evidence="3" id="KW-1185">Reference proteome</keyword>
<evidence type="ECO:0000313" key="3">
    <source>
        <dbReference type="Proteomes" id="UP001362999"/>
    </source>
</evidence>
<name>A0AAW0AHV9_9AGAR</name>
<feature type="compositionally biased region" description="Basic and acidic residues" evidence="1">
    <location>
        <begin position="99"/>
        <end position="114"/>
    </location>
</feature>
<feature type="region of interest" description="Disordered" evidence="1">
    <location>
        <begin position="94"/>
        <end position="140"/>
    </location>
</feature>
<reference evidence="2 3" key="1">
    <citation type="journal article" date="2024" name="J Genomics">
        <title>Draft genome sequencing and assembly of Favolaschia claudopus CIRM-BRFM 2984 isolated from oak limbs.</title>
        <authorList>
            <person name="Navarro D."/>
            <person name="Drula E."/>
            <person name="Chaduli D."/>
            <person name="Cazenave R."/>
            <person name="Ahrendt S."/>
            <person name="Wang J."/>
            <person name="Lipzen A."/>
            <person name="Daum C."/>
            <person name="Barry K."/>
            <person name="Grigoriev I.V."/>
            <person name="Favel A."/>
            <person name="Rosso M.N."/>
            <person name="Martin F."/>
        </authorList>
    </citation>
    <scope>NUCLEOTIDE SEQUENCE [LARGE SCALE GENOMIC DNA]</scope>
    <source>
        <strain evidence="2 3">CIRM-BRFM 2984</strain>
    </source>
</reference>
<protein>
    <submittedName>
        <fullName evidence="2">Uncharacterized protein</fullName>
    </submittedName>
</protein>
<feature type="compositionally biased region" description="Acidic residues" evidence="1">
    <location>
        <begin position="128"/>
        <end position="140"/>
    </location>
</feature>
<dbReference type="EMBL" id="JAWWNJ010000064">
    <property type="protein sequence ID" value="KAK7012617.1"/>
    <property type="molecule type" value="Genomic_DNA"/>
</dbReference>
<dbReference type="Proteomes" id="UP001362999">
    <property type="component" value="Unassembled WGS sequence"/>
</dbReference>
<feature type="compositionally biased region" description="Basic and acidic residues" evidence="1">
    <location>
        <begin position="8"/>
        <end position="18"/>
    </location>
</feature>
<sequence length="140" mass="16255">MTGLMTRFHMEGEAWRETRQRKRGAREKAGSTANSRCNRKCGERRRFKGSRLSKLANFVMSRNYRKRSWPIFHRKAKGRLSKMGSYEMMRCPESVKATHGGDRSEEMRGPAAKERKSHRGANLRTGMEEENVQDAEDCVK</sequence>
<feature type="region of interest" description="Disordered" evidence="1">
    <location>
        <begin position="1"/>
        <end position="42"/>
    </location>
</feature>
<evidence type="ECO:0000256" key="1">
    <source>
        <dbReference type="SAM" id="MobiDB-lite"/>
    </source>
</evidence>
<proteinExistence type="predicted"/>
<gene>
    <name evidence="2" type="ORF">R3P38DRAFT_2790300</name>
</gene>
<dbReference type="AlphaFoldDB" id="A0AAW0AHV9"/>
<comment type="caution">
    <text evidence="2">The sequence shown here is derived from an EMBL/GenBank/DDBJ whole genome shotgun (WGS) entry which is preliminary data.</text>
</comment>
<organism evidence="2 3">
    <name type="scientific">Favolaschia claudopus</name>
    <dbReference type="NCBI Taxonomy" id="2862362"/>
    <lineage>
        <taxon>Eukaryota</taxon>
        <taxon>Fungi</taxon>
        <taxon>Dikarya</taxon>
        <taxon>Basidiomycota</taxon>
        <taxon>Agaricomycotina</taxon>
        <taxon>Agaricomycetes</taxon>
        <taxon>Agaricomycetidae</taxon>
        <taxon>Agaricales</taxon>
        <taxon>Marasmiineae</taxon>
        <taxon>Mycenaceae</taxon>
        <taxon>Favolaschia</taxon>
    </lineage>
</organism>